<accession>A0A9Q0FSV8</accession>
<protein>
    <submittedName>
        <fullName evidence="2">Uncharacterized protein</fullName>
    </submittedName>
</protein>
<organism evidence="2 3">
    <name type="scientific">Turnera subulata</name>
    <dbReference type="NCBI Taxonomy" id="218843"/>
    <lineage>
        <taxon>Eukaryota</taxon>
        <taxon>Viridiplantae</taxon>
        <taxon>Streptophyta</taxon>
        <taxon>Embryophyta</taxon>
        <taxon>Tracheophyta</taxon>
        <taxon>Spermatophyta</taxon>
        <taxon>Magnoliopsida</taxon>
        <taxon>eudicotyledons</taxon>
        <taxon>Gunneridae</taxon>
        <taxon>Pentapetalae</taxon>
        <taxon>rosids</taxon>
        <taxon>fabids</taxon>
        <taxon>Malpighiales</taxon>
        <taxon>Passifloraceae</taxon>
        <taxon>Turnera</taxon>
    </lineage>
</organism>
<evidence type="ECO:0000313" key="3">
    <source>
        <dbReference type="Proteomes" id="UP001141552"/>
    </source>
</evidence>
<sequence length="157" mass="16856">MDPMLIRLMKSVNNLRVALTQSTADESIVGSDDAVAKILGKEHSGRVRCLGIGGVPSTSFKRTRIQGSTSTSVENVSASYAELQEKYKLLELTCVGLVNGLKSYFIAKDGRVPNELAGVLPAQLTEVNDEHSSPSTPVDGRRSSHSSTCIPSHQEEV</sequence>
<reference evidence="2" key="1">
    <citation type="submission" date="2022-02" db="EMBL/GenBank/DDBJ databases">
        <authorList>
            <person name="Henning P.M."/>
            <person name="McCubbin A.G."/>
            <person name="Shore J.S."/>
        </authorList>
    </citation>
    <scope>NUCLEOTIDE SEQUENCE</scope>
    <source>
        <strain evidence="2">F60SS</strain>
        <tissue evidence="2">Leaves</tissue>
    </source>
</reference>
<proteinExistence type="predicted"/>
<feature type="region of interest" description="Disordered" evidence="1">
    <location>
        <begin position="125"/>
        <end position="157"/>
    </location>
</feature>
<keyword evidence="3" id="KW-1185">Reference proteome</keyword>
<evidence type="ECO:0000256" key="1">
    <source>
        <dbReference type="SAM" id="MobiDB-lite"/>
    </source>
</evidence>
<name>A0A9Q0FSV8_9ROSI</name>
<dbReference type="OrthoDB" id="1304102at2759"/>
<dbReference type="EMBL" id="JAKUCV010003980">
    <property type="protein sequence ID" value="KAJ4836981.1"/>
    <property type="molecule type" value="Genomic_DNA"/>
</dbReference>
<dbReference type="AlphaFoldDB" id="A0A9Q0FSV8"/>
<dbReference type="Proteomes" id="UP001141552">
    <property type="component" value="Unassembled WGS sequence"/>
</dbReference>
<comment type="caution">
    <text evidence="2">The sequence shown here is derived from an EMBL/GenBank/DDBJ whole genome shotgun (WGS) entry which is preliminary data.</text>
</comment>
<reference evidence="2" key="2">
    <citation type="journal article" date="2023" name="Plants (Basel)">
        <title>Annotation of the Turnera subulata (Passifloraceae) Draft Genome Reveals the S-Locus Evolved after the Divergence of Turneroideae from Passifloroideae in a Stepwise Manner.</title>
        <authorList>
            <person name="Henning P.M."/>
            <person name="Roalson E.H."/>
            <person name="Mir W."/>
            <person name="McCubbin A.G."/>
            <person name="Shore J.S."/>
        </authorList>
    </citation>
    <scope>NUCLEOTIDE SEQUENCE</scope>
    <source>
        <strain evidence="2">F60SS</strain>
    </source>
</reference>
<evidence type="ECO:0000313" key="2">
    <source>
        <dbReference type="EMBL" id="KAJ4836981.1"/>
    </source>
</evidence>
<gene>
    <name evidence="2" type="ORF">Tsubulata_011264</name>
</gene>